<comment type="similarity">
    <text evidence="1">Belongs to the CFA/CMAS family.</text>
</comment>
<dbReference type="Pfam" id="PF02353">
    <property type="entry name" value="CMAS"/>
    <property type="match status" value="1"/>
</dbReference>
<dbReference type="SUPFAM" id="SSF53335">
    <property type="entry name" value="S-adenosyl-L-methionine-dependent methyltransferases"/>
    <property type="match status" value="1"/>
</dbReference>
<evidence type="ECO:0000256" key="1">
    <source>
        <dbReference type="ARBA" id="ARBA00010815"/>
    </source>
</evidence>
<dbReference type="PIRSF" id="PIRSF003085">
    <property type="entry name" value="CMAS"/>
    <property type="match status" value="1"/>
</dbReference>
<comment type="caution">
    <text evidence="8">The sequence shown here is derived from an EMBL/GenBank/DDBJ whole genome shotgun (WGS) entry which is preliminary data.</text>
</comment>
<accession>A0A432MF87</accession>
<evidence type="ECO:0000256" key="4">
    <source>
        <dbReference type="ARBA" id="ARBA00022691"/>
    </source>
</evidence>
<keyword evidence="9" id="KW-1185">Reference proteome</keyword>
<evidence type="ECO:0000313" key="9">
    <source>
        <dbReference type="Proteomes" id="UP000280296"/>
    </source>
</evidence>
<evidence type="ECO:0000256" key="3">
    <source>
        <dbReference type="ARBA" id="ARBA00022679"/>
    </source>
</evidence>
<keyword evidence="5" id="KW-0443">Lipid metabolism</keyword>
<evidence type="ECO:0000256" key="5">
    <source>
        <dbReference type="ARBA" id="ARBA00023098"/>
    </source>
</evidence>
<dbReference type="AlphaFoldDB" id="A0A432MF87"/>
<name>A0A432MF87_9BACT</name>
<dbReference type="EMBL" id="RYZH01000047">
    <property type="protein sequence ID" value="RUL84635.1"/>
    <property type="molecule type" value="Genomic_DNA"/>
</dbReference>
<evidence type="ECO:0000256" key="7">
    <source>
        <dbReference type="SAM" id="MobiDB-lite"/>
    </source>
</evidence>
<dbReference type="PANTHER" id="PTHR43667:SF2">
    <property type="entry name" value="FATTY ACID C-METHYL TRANSFERASE"/>
    <property type="match status" value="1"/>
</dbReference>
<evidence type="ECO:0000256" key="6">
    <source>
        <dbReference type="PIRSR" id="PIRSR003085-1"/>
    </source>
</evidence>
<dbReference type="Gene3D" id="3.40.50.150">
    <property type="entry name" value="Vaccinia Virus protein VP39"/>
    <property type="match status" value="1"/>
</dbReference>
<feature type="region of interest" description="Disordered" evidence="7">
    <location>
        <begin position="1"/>
        <end position="31"/>
    </location>
</feature>
<evidence type="ECO:0000313" key="8">
    <source>
        <dbReference type="EMBL" id="RUL84635.1"/>
    </source>
</evidence>
<gene>
    <name evidence="8" type="ORF">TsocGM_19980</name>
</gene>
<keyword evidence="2 8" id="KW-0489">Methyltransferase</keyword>
<evidence type="ECO:0000256" key="2">
    <source>
        <dbReference type="ARBA" id="ARBA00022603"/>
    </source>
</evidence>
<organism evidence="8 9">
    <name type="scientific">Tautonia sociabilis</name>
    <dbReference type="NCBI Taxonomy" id="2080755"/>
    <lineage>
        <taxon>Bacteria</taxon>
        <taxon>Pseudomonadati</taxon>
        <taxon>Planctomycetota</taxon>
        <taxon>Planctomycetia</taxon>
        <taxon>Isosphaerales</taxon>
        <taxon>Isosphaeraceae</taxon>
        <taxon>Tautonia</taxon>
    </lineage>
</organism>
<dbReference type="InterPro" id="IPR003333">
    <property type="entry name" value="CMAS"/>
</dbReference>
<protein>
    <submittedName>
        <fullName evidence="8">Class I SAM-dependent methyltransferase</fullName>
    </submittedName>
</protein>
<dbReference type="InterPro" id="IPR050723">
    <property type="entry name" value="CFA/CMAS"/>
</dbReference>
<dbReference type="GO" id="GO:0008168">
    <property type="term" value="F:methyltransferase activity"/>
    <property type="evidence" value="ECO:0007669"/>
    <property type="project" value="UniProtKB-KW"/>
</dbReference>
<reference evidence="8 9" key="2">
    <citation type="submission" date="2019-01" db="EMBL/GenBank/DDBJ databases">
        <title>Tautonia sociabilis, a novel thermotolerant planctomycete of Isosphaeraceae family, isolated from a 4000 m deep subterranean habitat.</title>
        <authorList>
            <person name="Kovaleva O.L."/>
            <person name="Elcheninov A.G."/>
            <person name="Van Heerden E."/>
            <person name="Toshchakov S.V."/>
            <person name="Novikov A."/>
            <person name="Bonch-Osmolovskaya E.A."/>
            <person name="Kublanov I.V."/>
        </authorList>
    </citation>
    <scope>NUCLEOTIDE SEQUENCE [LARGE SCALE GENOMIC DNA]</scope>
    <source>
        <strain evidence="8 9">GM2012</strain>
    </source>
</reference>
<sequence>MEKEVSVLSAPQAPRRSDVPANDQRPARPGAFPRLWRSRVTGCLQGLATGRLCLQDAASSWVFGPTDGGGPTAEIRVEDDRFYRTLCLEGTLGAADAYLKGWWNSQDLVGLFRLLTRNRDVLGAVDGVLAQLARGLNAWGHFLRRNTVRGSRRNIAAHYDLGEDFYALFLDETMTYSAGVFLRPDSTLADSSREKYDRICRKLELTPYHHILEIGTGWGGFALHAAQHYGCRVTTTTISRRQYQHARDRVRQARLEPRITVLSDDYRNLTGVYDHLVCVEMVEAVGHQYLDRFFGQCSRLLRPDGLMLLQAITLPDHRFAQYVRSVDFIQKYIFPGGCLPSIGAIAAAVGQTTDFRFLHLEDFGYHYAQTLAHWRQRFWQNIDKVRSLGFDERFIRMWHYYLCYCEAGFLENQIGVAQILLAKPYCKRRPLLWIDDPTGTAGRKAST</sequence>
<dbReference type="CDD" id="cd02440">
    <property type="entry name" value="AdoMet_MTases"/>
    <property type="match status" value="1"/>
</dbReference>
<proteinExistence type="inferred from homology"/>
<reference evidence="8 9" key="1">
    <citation type="submission" date="2018-12" db="EMBL/GenBank/DDBJ databases">
        <authorList>
            <person name="Toschakov S.V."/>
        </authorList>
    </citation>
    <scope>NUCLEOTIDE SEQUENCE [LARGE SCALE GENOMIC DNA]</scope>
    <source>
        <strain evidence="8 9">GM2012</strain>
    </source>
</reference>
<dbReference type="GO" id="GO:0032259">
    <property type="term" value="P:methylation"/>
    <property type="evidence" value="ECO:0007669"/>
    <property type="project" value="UniProtKB-KW"/>
</dbReference>
<feature type="active site" evidence="6">
    <location>
        <position position="405"/>
    </location>
</feature>
<dbReference type="Proteomes" id="UP000280296">
    <property type="component" value="Unassembled WGS sequence"/>
</dbReference>
<dbReference type="GO" id="GO:0008610">
    <property type="term" value="P:lipid biosynthetic process"/>
    <property type="evidence" value="ECO:0007669"/>
    <property type="project" value="InterPro"/>
</dbReference>
<dbReference type="PANTHER" id="PTHR43667">
    <property type="entry name" value="CYCLOPROPANE-FATTY-ACYL-PHOSPHOLIPID SYNTHASE"/>
    <property type="match status" value="1"/>
</dbReference>
<keyword evidence="3 8" id="KW-0808">Transferase</keyword>
<dbReference type="InterPro" id="IPR029063">
    <property type="entry name" value="SAM-dependent_MTases_sf"/>
</dbReference>
<keyword evidence="4" id="KW-0949">S-adenosyl-L-methionine</keyword>